<accession>E0UHX2</accession>
<dbReference type="InterPro" id="IPR004923">
    <property type="entry name" value="FTR1/Fip1/EfeU"/>
</dbReference>
<feature type="transmembrane region" description="Helical" evidence="6">
    <location>
        <begin position="272"/>
        <end position="292"/>
    </location>
</feature>
<dbReference type="RefSeq" id="WP_013322607.1">
    <property type="nucleotide sequence ID" value="NC_014501.1"/>
</dbReference>
<comment type="subcellular location">
    <subcellularLocation>
        <location evidence="1">Membrane</location>
        <topology evidence="1">Multi-pass membrane protein</topology>
    </subcellularLocation>
</comment>
<evidence type="ECO:0000256" key="6">
    <source>
        <dbReference type="SAM" id="Phobius"/>
    </source>
</evidence>
<evidence type="ECO:0000256" key="1">
    <source>
        <dbReference type="ARBA" id="ARBA00004141"/>
    </source>
</evidence>
<dbReference type="eggNOG" id="COG0672">
    <property type="taxonomic scope" value="Bacteria"/>
</dbReference>
<feature type="transmembrane region" description="Helical" evidence="6">
    <location>
        <begin position="85"/>
        <end position="102"/>
    </location>
</feature>
<protein>
    <submittedName>
        <fullName evidence="7">Iron permease FTR1</fullName>
    </submittedName>
</protein>
<evidence type="ECO:0000313" key="8">
    <source>
        <dbReference type="Proteomes" id="UP000008206"/>
    </source>
</evidence>
<evidence type="ECO:0000256" key="2">
    <source>
        <dbReference type="ARBA" id="ARBA00008333"/>
    </source>
</evidence>
<evidence type="ECO:0000256" key="5">
    <source>
        <dbReference type="ARBA" id="ARBA00023136"/>
    </source>
</evidence>
<feature type="transmembrane region" description="Helical" evidence="6">
    <location>
        <begin position="190"/>
        <end position="211"/>
    </location>
</feature>
<dbReference type="AlphaFoldDB" id="E0UHX2"/>
<dbReference type="PANTHER" id="PTHR31632">
    <property type="entry name" value="IRON TRANSPORTER FTH1"/>
    <property type="match status" value="1"/>
</dbReference>
<dbReference type="PANTHER" id="PTHR31632:SF2">
    <property type="entry name" value="PLASMA MEMBRANE IRON PERMEASE"/>
    <property type="match status" value="1"/>
</dbReference>
<feature type="transmembrane region" description="Helical" evidence="6">
    <location>
        <begin position="131"/>
        <end position="152"/>
    </location>
</feature>
<feature type="transmembrane region" description="Helical" evidence="6">
    <location>
        <begin position="43"/>
        <end position="65"/>
    </location>
</feature>
<dbReference type="EMBL" id="CP002198">
    <property type="protein sequence ID" value="ADN14502.1"/>
    <property type="molecule type" value="Genomic_DNA"/>
</dbReference>
<organism evidence="7 8">
    <name type="scientific">Gloeothece verrucosa (strain PCC 7822)</name>
    <name type="common">Cyanothece sp. (strain PCC 7822)</name>
    <dbReference type="NCBI Taxonomy" id="497965"/>
    <lineage>
        <taxon>Bacteria</taxon>
        <taxon>Bacillati</taxon>
        <taxon>Cyanobacteriota</taxon>
        <taxon>Cyanophyceae</taxon>
        <taxon>Oscillatoriophycideae</taxon>
        <taxon>Chroococcales</taxon>
        <taxon>Aphanothecaceae</taxon>
        <taxon>Gloeothece</taxon>
        <taxon>Gloeothece verrucosa</taxon>
    </lineage>
</organism>
<dbReference type="GO" id="GO:0033573">
    <property type="term" value="C:high-affinity iron permease complex"/>
    <property type="evidence" value="ECO:0007669"/>
    <property type="project" value="InterPro"/>
</dbReference>
<comment type="similarity">
    <text evidence="2">Belongs to the oxidase-dependent Fe transporter (OFeT) (TC 9.A.10.1) family.</text>
</comment>
<dbReference type="Proteomes" id="UP000008206">
    <property type="component" value="Chromosome"/>
</dbReference>
<name>E0UHX2_GLOV7</name>
<keyword evidence="4 6" id="KW-1133">Transmembrane helix</keyword>
<evidence type="ECO:0000256" key="4">
    <source>
        <dbReference type="ARBA" id="ARBA00022989"/>
    </source>
</evidence>
<feature type="transmembrane region" description="Helical" evidence="6">
    <location>
        <begin position="12"/>
        <end position="31"/>
    </location>
</feature>
<feature type="transmembrane region" description="Helical" evidence="6">
    <location>
        <begin position="158"/>
        <end position="178"/>
    </location>
</feature>
<dbReference type="KEGG" id="cyj:Cyan7822_2530"/>
<proteinExistence type="inferred from homology"/>
<gene>
    <name evidence="7" type="ordered locus">Cyan7822_2530</name>
</gene>
<keyword evidence="3 6" id="KW-0812">Transmembrane</keyword>
<sequence>MDFSAALPTFFITLREGFEAALVVGIVLACLQKAHQNQLNRWVYQGIGGGVVASIMLGLLLGGILQGLNHYQSQYTPIIKEILEGIFGLIAIIMLTWMLLWMTKQAKSMKAEVEGAIQTALAQNQQAGKGIFLLVFIAVVREGFETVLFIIAKFEQGLLPTSLGAIAGLLSATALGILLFKWGIKINIRLFFQMMGILLVLIVGGLVISVLKHLDVAVAFVAQLNWQYAKWCFYGRESCLLGPQVWDGSEILPDRQFPGIILKALFGYRQTLYLGQVIAYMIFLLIIGGAYFQSIGLGNNNKEASVTKAN</sequence>
<dbReference type="STRING" id="497965.Cyan7822_2530"/>
<evidence type="ECO:0000256" key="3">
    <source>
        <dbReference type="ARBA" id="ARBA00022692"/>
    </source>
</evidence>
<dbReference type="HOGENOM" id="CLU_077905_0_1_3"/>
<keyword evidence="5 6" id="KW-0472">Membrane</keyword>
<keyword evidence="8" id="KW-1185">Reference proteome</keyword>
<reference evidence="8" key="1">
    <citation type="journal article" date="2011" name="MBio">
        <title>Novel metabolic attributes of the genus Cyanothece, comprising a group of unicellular nitrogen-fixing Cyanobacteria.</title>
        <authorList>
            <person name="Bandyopadhyay A."/>
            <person name="Elvitigala T."/>
            <person name="Welsh E."/>
            <person name="Stockel J."/>
            <person name="Liberton M."/>
            <person name="Min H."/>
            <person name="Sherman L.A."/>
            <person name="Pakrasi H.B."/>
        </authorList>
    </citation>
    <scope>NUCLEOTIDE SEQUENCE [LARGE SCALE GENOMIC DNA]</scope>
    <source>
        <strain evidence="8">PCC 7822</strain>
    </source>
</reference>
<dbReference type="Pfam" id="PF03239">
    <property type="entry name" value="FTR1"/>
    <property type="match status" value="1"/>
</dbReference>
<dbReference type="OrthoDB" id="8215804at2"/>
<evidence type="ECO:0000313" key="7">
    <source>
        <dbReference type="EMBL" id="ADN14502.1"/>
    </source>
</evidence>
<dbReference type="GO" id="GO:0015093">
    <property type="term" value="F:ferrous iron transmembrane transporter activity"/>
    <property type="evidence" value="ECO:0007669"/>
    <property type="project" value="TreeGrafter"/>
</dbReference>